<name>A0A2T2PCP9_CORCC</name>
<protein>
    <submittedName>
        <fullName evidence="1">Uncharacterized protein</fullName>
    </submittedName>
</protein>
<organism evidence="1 2">
    <name type="scientific">Corynespora cassiicola Philippines</name>
    <dbReference type="NCBI Taxonomy" id="1448308"/>
    <lineage>
        <taxon>Eukaryota</taxon>
        <taxon>Fungi</taxon>
        <taxon>Dikarya</taxon>
        <taxon>Ascomycota</taxon>
        <taxon>Pezizomycotina</taxon>
        <taxon>Dothideomycetes</taxon>
        <taxon>Pleosporomycetidae</taxon>
        <taxon>Pleosporales</taxon>
        <taxon>Corynesporascaceae</taxon>
        <taxon>Corynespora</taxon>
    </lineage>
</organism>
<accession>A0A2T2PCP9</accession>
<dbReference type="EMBL" id="KZ678128">
    <property type="protein sequence ID" value="PSN75441.1"/>
    <property type="molecule type" value="Genomic_DNA"/>
</dbReference>
<evidence type="ECO:0000313" key="1">
    <source>
        <dbReference type="EMBL" id="PSN75441.1"/>
    </source>
</evidence>
<sequence>MGWSIRGCTQAVRHALLKLCSSLWRQLGSRARRLAYMALRVALPLAICRDGRRLRRGRQCWGIALQMARLTGGAQPQIASDSSIAVPLLDGRGGWQLGLQAGSQEAWRRVDGRKAGRSDDQRRALSVAVLTSVRLCKAAMRCIKASGRRIGRDACALQLTQSQQFPAP</sequence>
<evidence type="ECO:0000313" key="2">
    <source>
        <dbReference type="Proteomes" id="UP000240883"/>
    </source>
</evidence>
<gene>
    <name evidence="1" type="ORF">BS50DRAFT_40215</name>
</gene>
<dbReference type="Proteomes" id="UP000240883">
    <property type="component" value="Unassembled WGS sequence"/>
</dbReference>
<keyword evidence="2" id="KW-1185">Reference proteome</keyword>
<proteinExistence type="predicted"/>
<reference evidence="1 2" key="1">
    <citation type="journal article" date="2018" name="Front. Microbiol.">
        <title>Genome-Wide Analysis of Corynespora cassiicola Leaf Fall Disease Putative Effectors.</title>
        <authorList>
            <person name="Lopez D."/>
            <person name="Ribeiro S."/>
            <person name="Label P."/>
            <person name="Fumanal B."/>
            <person name="Venisse J.S."/>
            <person name="Kohler A."/>
            <person name="de Oliveira R.R."/>
            <person name="Labutti K."/>
            <person name="Lipzen A."/>
            <person name="Lail K."/>
            <person name="Bauer D."/>
            <person name="Ohm R.A."/>
            <person name="Barry K.W."/>
            <person name="Spatafora J."/>
            <person name="Grigoriev I.V."/>
            <person name="Martin F.M."/>
            <person name="Pujade-Renaud V."/>
        </authorList>
    </citation>
    <scope>NUCLEOTIDE SEQUENCE [LARGE SCALE GENOMIC DNA]</scope>
    <source>
        <strain evidence="1 2">Philippines</strain>
    </source>
</reference>
<dbReference type="AlphaFoldDB" id="A0A2T2PCP9"/>